<evidence type="ECO:0008006" key="3">
    <source>
        <dbReference type="Google" id="ProtNLM"/>
    </source>
</evidence>
<proteinExistence type="predicted"/>
<dbReference type="AlphaFoldDB" id="A0A1G4SCY9"/>
<protein>
    <recommendedName>
        <fullName evidence="3">3-deoxy-manno-octulosonate cytidylyltransferase</fullName>
    </recommendedName>
</protein>
<evidence type="ECO:0000313" key="1">
    <source>
        <dbReference type="EMBL" id="SCW66926.1"/>
    </source>
</evidence>
<dbReference type="EMBL" id="FMTM01000005">
    <property type="protein sequence ID" value="SCW66926.1"/>
    <property type="molecule type" value="Genomic_DNA"/>
</dbReference>
<reference evidence="1 2" key="1">
    <citation type="submission" date="2016-10" db="EMBL/GenBank/DDBJ databases">
        <authorList>
            <person name="de Groot N.N."/>
        </authorList>
    </citation>
    <scope>NUCLEOTIDE SEQUENCE [LARGE SCALE GENOMIC DNA]</scope>
    <source>
        <strain evidence="1 2">CGMCC 1.3401</strain>
    </source>
</reference>
<sequence>MITPTDQSAGTLQLKGAVADLSDTMDWKRVFSQFSHIVLVANSGLNDVQLLERHYPASTLFVFFNKVYKTLSEDFKGNAILVSRGQPAGANIVYKGEVDEVLAFFEQATFLGILNLRLSLLEKLNTSADFHGAPTGHLDLVGFTDRFYTPGKTPTSGFAMAMWLTGMKLPGSIVLAGFSARRTEKWRVVAAHDWNFEQTCFRLLARADKISIHDGVAINAYENLSDLFPEISKTDIALAAAEVFSERLGNTDAEVDKLISLTGAARKIDQMFRSLRPAWMKKKKPHFPGSKAE</sequence>
<evidence type="ECO:0000313" key="2">
    <source>
        <dbReference type="Proteomes" id="UP000199542"/>
    </source>
</evidence>
<gene>
    <name evidence="1" type="ORF">SAMN02927900_03657</name>
</gene>
<organism evidence="1 2">
    <name type="scientific">Rhizobium mongolense subsp. loessense</name>
    <dbReference type="NCBI Taxonomy" id="158890"/>
    <lineage>
        <taxon>Bacteria</taxon>
        <taxon>Pseudomonadati</taxon>
        <taxon>Pseudomonadota</taxon>
        <taxon>Alphaproteobacteria</taxon>
        <taxon>Hyphomicrobiales</taxon>
        <taxon>Rhizobiaceae</taxon>
        <taxon>Rhizobium/Agrobacterium group</taxon>
        <taxon>Rhizobium</taxon>
    </lineage>
</organism>
<accession>A0A1G4SCY9</accession>
<dbReference type="Proteomes" id="UP000199542">
    <property type="component" value="Unassembled WGS sequence"/>
</dbReference>
<name>A0A1G4SCY9_9HYPH</name>